<evidence type="ECO:0000256" key="3">
    <source>
        <dbReference type="ARBA" id="ARBA00007574"/>
    </source>
</evidence>
<evidence type="ECO:0000256" key="6">
    <source>
        <dbReference type="ARBA" id="ARBA00022692"/>
    </source>
</evidence>
<keyword evidence="5" id="KW-0963">Cytoplasm</keyword>
<evidence type="ECO:0000256" key="12">
    <source>
        <dbReference type="ARBA" id="ARBA00023212"/>
    </source>
</evidence>
<organism evidence="14 15">
    <name type="scientific">Priapulus caudatus</name>
    <name type="common">Priapulid worm</name>
    <dbReference type="NCBI Taxonomy" id="37621"/>
    <lineage>
        <taxon>Eukaryota</taxon>
        <taxon>Metazoa</taxon>
        <taxon>Ecdysozoa</taxon>
        <taxon>Scalidophora</taxon>
        <taxon>Priapulida</taxon>
        <taxon>Priapulimorpha</taxon>
        <taxon>Priapulimorphida</taxon>
        <taxon>Priapulidae</taxon>
        <taxon>Priapulus</taxon>
    </lineage>
</organism>
<comment type="similarity">
    <text evidence="3">Belongs to the sarcoglycan beta/delta/gamma/zeta family.</text>
</comment>
<dbReference type="InterPro" id="IPR039972">
    <property type="entry name" value="Sarcoglycan_gamma/delta/zeta"/>
</dbReference>
<reference evidence="15 16" key="1">
    <citation type="submission" date="2025-05" db="UniProtKB">
        <authorList>
            <consortium name="RefSeq"/>
        </authorList>
    </citation>
    <scope>IDENTIFICATION</scope>
</reference>
<gene>
    <name evidence="15 16" type="primary">LOC106810916</name>
</gene>
<keyword evidence="12" id="KW-0206">Cytoskeleton</keyword>
<keyword evidence="10" id="KW-1015">Disulfide bond</keyword>
<dbReference type="Pfam" id="PF04790">
    <property type="entry name" value="Sarcoglycan_1"/>
    <property type="match status" value="1"/>
</dbReference>
<evidence type="ECO:0000313" key="14">
    <source>
        <dbReference type="Proteomes" id="UP000695022"/>
    </source>
</evidence>
<keyword evidence="4" id="KW-1003">Cell membrane</keyword>
<feature type="transmembrane region" description="Helical" evidence="13">
    <location>
        <begin position="35"/>
        <end position="58"/>
    </location>
</feature>
<evidence type="ECO:0000256" key="4">
    <source>
        <dbReference type="ARBA" id="ARBA00022475"/>
    </source>
</evidence>
<evidence type="ECO:0000313" key="15">
    <source>
        <dbReference type="RefSeq" id="XP_014669877.1"/>
    </source>
</evidence>
<dbReference type="Proteomes" id="UP000695022">
    <property type="component" value="Unplaced"/>
</dbReference>
<dbReference type="PANTHER" id="PTHR12939">
    <property type="entry name" value="SARCOGLYCAN"/>
    <property type="match status" value="1"/>
</dbReference>
<comment type="subcellular location">
    <subcellularLocation>
        <location evidence="2">Cell membrane</location>
        <location evidence="2">Sarcolemma</location>
        <topology evidence="2">Single-pass type II membrane protein</topology>
    </subcellularLocation>
    <subcellularLocation>
        <location evidence="1">Cytoplasm</location>
        <location evidence="1">Cytoskeleton</location>
    </subcellularLocation>
</comment>
<dbReference type="PANTHER" id="PTHR12939:SF10">
    <property type="entry name" value="EG:4F1.1 PROTEIN"/>
    <property type="match status" value="1"/>
</dbReference>
<dbReference type="RefSeq" id="XP_014669877.1">
    <property type="nucleotide sequence ID" value="XM_014814391.1"/>
</dbReference>
<name>A0ABM1ECF6_PRICU</name>
<dbReference type="InterPro" id="IPR006875">
    <property type="entry name" value="Sarcoglycan"/>
</dbReference>
<evidence type="ECO:0000256" key="13">
    <source>
        <dbReference type="SAM" id="Phobius"/>
    </source>
</evidence>
<evidence type="ECO:0000256" key="5">
    <source>
        <dbReference type="ARBA" id="ARBA00022490"/>
    </source>
</evidence>
<evidence type="ECO:0000256" key="1">
    <source>
        <dbReference type="ARBA" id="ARBA00004245"/>
    </source>
</evidence>
<keyword evidence="9 13" id="KW-0472">Membrane</keyword>
<dbReference type="RefSeq" id="XP_014669878.1">
    <property type="nucleotide sequence ID" value="XM_014814392.1"/>
</dbReference>
<dbReference type="GeneID" id="106810916"/>
<evidence type="ECO:0000256" key="2">
    <source>
        <dbReference type="ARBA" id="ARBA00004274"/>
    </source>
</evidence>
<evidence type="ECO:0000256" key="11">
    <source>
        <dbReference type="ARBA" id="ARBA00023180"/>
    </source>
</evidence>
<proteinExistence type="inferred from homology"/>
<evidence type="ECO:0000256" key="10">
    <source>
        <dbReference type="ARBA" id="ARBA00023157"/>
    </source>
</evidence>
<sequence length="290" mass="30606">MGRGEVKGPGSEASDAADPAKAYYATGVYGWRKRCLYGCVLLLLVLIIVNLALTAWIMKTVDFHVGGLGRLRVSDAGVIVDGDAEFSGPVHAAGVRSRDDDALRVDSARNVTVSARDGAGRVTTRLVVGDRMAQLFCQHFEVRGGSGDDRPYFYVNEHEMYIGPRRLRVAGLQGSAFADAVQTPLVSAGDGDELRCEAPMGHVSLEAPAGVNVHSASGNVDVSAAGDIRLKGRKVTLDANDVELTGLPAATRSGGGRSGDDVFQVCVCQSGRLFLAAPNVNCRASRDICQ</sequence>
<protein>
    <submittedName>
        <fullName evidence="15 16">Delta-sarcoglycan-like</fullName>
    </submittedName>
</protein>
<keyword evidence="7" id="KW-0735">Signal-anchor</keyword>
<keyword evidence="8 13" id="KW-1133">Transmembrane helix</keyword>
<accession>A0ABM1ECF6</accession>
<keyword evidence="11" id="KW-0325">Glycoprotein</keyword>
<evidence type="ECO:0000256" key="7">
    <source>
        <dbReference type="ARBA" id="ARBA00022968"/>
    </source>
</evidence>
<keyword evidence="6 13" id="KW-0812">Transmembrane</keyword>
<evidence type="ECO:0000313" key="16">
    <source>
        <dbReference type="RefSeq" id="XP_014669878.1"/>
    </source>
</evidence>
<evidence type="ECO:0000256" key="9">
    <source>
        <dbReference type="ARBA" id="ARBA00023136"/>
    </source>
</evidence>
<evidence type="ECO:0000256" key="8">
    <source>
        <dbReference type="ARBA" id="ARBA00022989"/>
    </source>
</evidence>
<keyword evidence="14" id="KW-1185">Reference proteome</keyword>